<dbReference type="InterPro" id="IPR002347">
    <property type="entry name" value="SDR_fam"/>
</dbReference>
<dbReference type="Proteomes" id="UP000245765">
    <property type="component" value="Unassembled WGS sequence"/>
</dbReference>
<proteinExistence type="inferred from homology"/>
<dbReference type="InterPro" id="IPR036291">
    <property type="entry name" value="NAD(P)-bd_dom_sf"/>
</dbReference>
<reference evidence="3" key="1">
    <citation type="submission" date="2018-05" db="EMBL/GenBank/DDBJ databases">
        <authorList>
            <person name="Du Z."/>
            <person name="Wang X."/>
        </authorList>
    </citation>
    <scope>NUCLEOTIDE SEQUENCE [LARGE SCALE GENOMIC DNA]</scope>
    <source>
        <strain evidence="3">CQN31</strain>
    </source>
</reference>
<dbReference type="OrthoDB" id="9793325at2"/>
<organism evidence="2 3">
    <name type="scientific">Falsiroseomonas bella</name>
    <dbReference type="NCBI Taxonomy" id="2184016"/>
    <lineage>
        <taxon>Bacteria</taxon>
        <taxon>Pseudomonadati</taxon>
        <taxon>Pseudomonadota</taxon>
        <taxon>Alphaproteobacteria</taxon>
        <taxon>Acetobacterales</taxon>
        <taxon>Roseomonadaceae</taxon>
        <taxon>Falsiroseomonas</taxon>
    </lineage>
</organism>
<dbReference type="PRINTS" id="PR00081">
    <property type="entry name" value="GDHRDH"/>
</dbReference>
<dbReference type="Pfam" id="PF13561">
    <property type="entry name" value="adh_short_C2"/>
    <property type="match status" value="1"/>
</dbReference>
<dbReference type="RefSeq" id="WP_109870439.1">
    <property type="nucleotide sequence ID" value="NZ_QGNA01000002.1"/>
</dbReference>
<keyword evidence="3" id="KW-1185">Reference proteome</keyword>
<dbReference type="Gene3D" id="3.40.50.720">
    <property type="entry name" value="NAD(P)-binding Rossmann-like Domain"/>
    <property type="match status" value="1"/>
</dbReference>
<dbReference type="PANTHER" id="PTHR42879">
    <property type="entry name" value="3-OXOACYL-(ACYL-CARRIER-PROTEIN) REDUCTASE"/>
    <property type="match status" value="1"/>
</dbReference>
<evidence type="ECO:0000313" key="3">
    <source>
        <dbReference type="Proteomes" id="UP000245765"/>
    </source>
</evidence>
<dbReference type="InterPro" id="IPR050259">
    <property type="entry name" value="SDR"/>
</dbReference>
<dbReference type="PANTHER" id="PTHR42879:SF6">
    <property type="entry name" value="NADPH-DEPENDENT REDUCTASE BACG"/>
    <property type="match status" value="1"/>
</dbReference>
<gene>
    <name evidence="2" type="ORF">DFH01_10815</name>
</gene>
<accession>A0A317FE32</accession>
<protein>
    <submittedName>
        <fullName evidence="2">3-oxoacyl-ACP reductase</fullName>
    </submittedName>
</protein>
<dbReference type="SUPFAM" id="SSF51735">
    <property type="entry name" value="NAD(P)-binding Rossmann-fold domains"/>
    <property type="match status" value="1"/>
</dbReference>
<comment type="caution">
    <text evidence="2">The sequence shown here is derived from an EMBL/GenBank/DDBJ whole genome shotgun (WGS) entry which is preliminary data.</text>
</comment>
<sequence>MDLGIRGRHAIVCAASQGLGRACAESLAREGCDLTIMARTPGPLEEAAESIRRAHGVRVTTVAGDVNSDAGHDALLAACPNPDILVTSPGTRQVPGDFRTWDRGEWQRWWNEHFYTAVELIRRTAPGMCERKFGRIVNISVSFIKFPQVGFAHSHSARAGLSAAIASMARELIPHNVTVNSVCPGLFDTEALRVNLHGHAKRGNTTYEAIVQDRLKTCPAGRFADPSECGDLVAYLCSAQAGFMTAQNIVNDGGVYQGLF</sequence>
<comment type="similarity">
    <text evidence="1">Belongs to the short-chain dehydrogenases/reductases (SDR) family.</text>
</comment>
<evidence type="ECO:0000256" key="1">
    <source>
        <dbReference type="ARBA" id="ARBA00006484"/>
    </source>
</evidence>
<evidence type="ECO:0000313" key="2">
    <source>
        <dbReference type="EMBL" id="PWS37331.1"/>
    </source>
</evidence>
<dbReference type="AlphaFoldDB" id="A0A317FE32"/>
<dbReference type="EMBL" id="QGNA01000002">
    <property type="protein sequence ID" value="PWS37331.1"/>
    <property type="molecule type" value="Genomic_DNA"/>
</dbReference>
<name>A0A317FE32_9PROT</name>